<sequence>MHAEGPGGPTATSPPPADALYSQRSLEVSKIWTRFHVTETLPALFSEPSLKPGFLSAQPVFLGTRHIPATIGLFVARRIVGRTTPNNEEGVFSVSPDTSSSLAVGYLWRDYRDITSLTGVPEEHIKTRKVRIFVPTKTAMQSGVNGTKKWKIDFDTRERWENPLMGWASTADPLSNMVLNFSSKEDAIAFAEKNGWSYDVTEKRSSKPRVKSYGANFSWDKRTRRSAK</sequence>
<name>A0AA47MTN4_MERPO</name>
<evidence type="ECO:0000256" key="2">
    <source>
        <dbReference type="ARBA" id="ARBA00004443"/>
    </source>
</evidence>
<dbReference type="Pfam" id="PF04800">
    <property type="entry name" value="NDUS4"/>
    <property type="match status" value="1"/>
</dbReference>
<evidence type="ECO:0000256" key="4">
    <source>
        <dbReference type="ARBA" id="ARBA00015796"/>
    </source>
</evidence>
<evidence type="ECO:0000313" key="13">
    <source>
        <dbReference type="EMBL" id="KAK0146382.1"/>
    </source>
</evidence>
<gene>
    <name evidence="13" type="primary">NDUFS4</name>
    <name evidence="13" type="ORF">N1851_014316</name>
</gene>
<dbReference type="Proteomes" id="UP001174136">
    <property type="component" value="Unassembled WGS sequence"/>
</dbReference>
<evidence type="ECO:0000256" key="6">
    <source>
        <dbReference type="ARBA" id="ARBA00022660"/>
    </source>
</evidence>
<dbReference type="InterPro" id="IPR006885">
    <property type="entry name" value="NADH_UbQ_FeS_4_mit-like"/>
</dbReference>
<evidence type="ECO:0000256" key="3">
    <source>
        <dbReference type="ARBA" id="ARBA00005882"/>
    </source>
</evidence>
<organism evidence="13 14">
    <name type="scientific">Merluccius polli</name>
    <name type="common">Benguela hake</name>
    <name type="synonym">Merluccius cadenati</name>
    <dbReference type="NCBI Taxonomy" id="89951"/>
    <lineage>
        <taxon>Eukaryota</taxon>
        <taxon>Metazoa</taxon>
        <taxon>Chordata</taxon>
        <taxon>Craniata</taxon>
        <taxon>Vertebrata</taxon>
        <taxon>Euteleostomi</taxon>
        <taxon>Actinopterygii</taxon>
        <taxon>Neopterygii</taxon>
        <taxon>Teleostei</taxon>
        <taxon>Neoteleostei</taxon>
        <taxon>Acanthomorphata</taxon>
        <taxon>Zeiogadaria</taxon>
        <taxon>Gadariae</taxon>
        <taxon>Gadiformes</taxon>
        <taxon>Gadoidei</taxon>
        <taxon>Merlucciidae</taxon>
        <taxon>Merluccius</taxon>
    </lineage>
</organism>
<keyword evidence="5 12" id="KW-0813">Transport</keyword>
<keyword evidence="6 12" id="KW-0679">Respiratory chain</keyword>
<evidence type="ECO:0000256" key="10">
    <source>
        <dbReference type="ARBA" id="ARBA00023128"/>
    </source>
</evidence>
<dbReference type="AlphaFoldDB" id="A0AA47MTN4"/>
<evidence type="ECO:0000256" key="12">
    <source>
        <dbReference type="RuleBase" id="RU367010"/>
    </source>
</evidence>
<comment type="function">
    <text evidence="1 12">Accessory subunit of the mitochondrial membrane respiratory chain NADH dehydrogenase (Complex I), that is believed not to be involved in catalysis. Complex I functions in the transfer of electrons from NADH to the respiratory chain. The immediate electron acceptor for the enzyme is believed to be ubiquinone.</text>
</comment>
<evidence type="ECO:0000256" key="11">
    <source>
        <dbReference type="ARBA" id="ARBA00023136"/>
    </source>
</evidence>
<evidence type="ECO:0000256" key="5">
    <source>
        <dbReference type="ARBA" id="ARBA00022448"/>
    </source>
</evidence>
<dbReference type="InterPro" id="IPR038532">
    <property type="entry name" value="NDUFS4-like_sf"/>
</dbReference>
<evidence type="ECO:0000256" key="7">
    <source>
        <dbReference type="ARBA" id="ARBA00022792"/>
    </source>
</evidence>
<dbReference type="Gene3D" id="3.30.160.190">
    <property type="entry name" value="atu1810 like domain"/>
    <property type="match status" value="1"/>
</dbReference>
<evidence type="ECO:0000256" key="1">
    <source>
        <dbReference type="ARBA" id="ARBA00003195"/>
    </source>
</evidence>
<keyword evidence="10 12" id="KW-0496">Mitochondrion</keyword>
<comment type="similarity">
    <text evidence="3 12">Belongs to the complex I NDUFS4 subunit family.</text>
</comment>
<keyword evidence="14" id="KW-1185">Reference proteome</keyword>
<dbReference type="PANTHER" id="PTHR12219">
    <property type="entry name" value="NADH-UBIQUINONE OXIDOREDUCTASE"/>
    <property type="match status" value="1"/>
</dbReference>
<keyword evidence="9 12" id="KW-0249">Electron transport</keyword>
<dbReference type="PANTHER" id="PTHR12219:SF8">
    <property type="entry name" value="NADH DEHYDROGENASE [UBIQUINONE] IRON-SULFUR PROTEIN 4, MITOCHONDRIAL"/>
    <property type="match status" value="1"/>
</dbReference>
<accession>A0AA47MTN4</accession>
<comment type="caution">
    <text evidence="13">The sequence shown here is derived from an EMBL/GenBank/DDBJ whole genome shotgun (WGS) entry which is preliminary data.</text>
</comment>
<keyword evidence="7 12" id="KW-0999">Mitochondrion inner membrane</keyword>
<evidence type="ECO:0000256" key="9">
    <source>
        <dbReference type="ARBA" id="ARBA00022982"/>
    </source>
</evidence>
<dbReference type="GO" id="GO:0005743">
    <property type="term" value="C:mitochondrial inner membrane"/>
    <property type="evidence" value="ECO:0007669"/>
    <property type="project" value="UniProtKB-SubCell"/>
</dbReference>
<dbReference type="EMBL" id="JAOPHQ010002582">
    <property type="protein sequence ID" value="KAK0146382.1"/>
    <property type="molecule type" value="Genomic_DNA"/>
</dbReference>
<dbReference type="GO" id="GO:0022900">
    <property type="term" value="P:electron transport chain"/>
    <property type="evidence" value="ECO:0007669"/>
    <property type="project" value="InterPro"/>
</dbReference>
<proteinExistence type="inferred from homology"/>
<reference evidence="13" key="1">
    <citation type="journal article" date="2023" name="Front. Mar. Sci.">
        <title>A new Merluccius polli reference genome to investigate the effects of global change in West African waters.</title>
        <authorList>
            <person name="Mateo J.L."/>
            <person name="Blanco-Fernandez C."/>
            <person name="Garcia-Vazquez E."/>
            <person name="Machado-Schiaffino G."/>
        </authorList>
    </citation>
    <scope>NUCLEOTIDE SEQUENCE</scope>
    <source>
        <strain evidence="13">C29</strain>
        <tissue evidence="13">Fin</tissue>
    </source>
</reference>
<keyword evidence="8 12" id="KW-0809">Transit peptide</keyword>
<evidence type="ECO:0000313" key="14">
    <source>
        <dbReference type="Proteomes" id="UP001174136"/>
    </source>
</evidence>
<keyword evidence="11 12" id="KW-0472">Membrane</keyword>
<evidence type="ECO:0000256" key="8">
    <source>
        <dbReference type="ARBA" id="ARBA00022946"/>
    </source>
</evidence>
<protein>
    <recommendedName>
        <fullName evidence="4 12">NADH dehydrogenase [ubiquinone] iron-sulfur protein 4, mitochondrial</fullName>
    </recommendedName>
</protein>
<dbReference type="FunFam" id="3.30.160.190:FF:000001">
    <property type="entry name" value="NADH-ubiquinone oxidoreductase 21 kDa subunit mitochondrial"/>
    <property type="match status" value="1"/>
</dbReference>
<comment type="subcellular location">
    <subcellularLocation>
        <location evidence="2 12">Mitochondrion inner membrane</location>
        <topology evidence="2 12">Peripheral membrane protein</topology>
        <orientation evidence="2 12">Matrix side</orientation>
    </subcellularLocation>
</comment>